<gene>
    <name evidence="7" type="ORF">ABIC20_002165</name>
</gene>
<dbReference type="Pfam" id="PF01197">
    <property type="entry name" value="Ribosomal_L31"/>
    <property type="match status" value="1"/>
</dbReference>
<sequence>MTSSAFRAGRRLLRFPPACQTGTKVMAKDAAAKAKGTEHPDYHFIKVVMTDGTEYQTRSTYGKEGDTLNLDIDPLTHPAWTGGEQKMLDRGGRVSRFNSRFGNLGKR</sequence>
<evidence type="ECO:0000256" key="5">
    <source>
        <dbReference type="ARBA" id="ARBA00023274"/>
    </source>
</evidence>
<dbReference type="InterPro" id="IPR002150">
    <property type="entry name" value="Ribosomal_bL31"/>
</dbReference>
<evidence type="ECO:0000256" key="2">
    <source>
        <dbReference type="ARBA" id="ARBA00009296"/>
    </source>
</evidence>
<name>A0ABV2NEF3_9HYPH</name>
<keyword evidence="4 6" id="KW-0689">Ribosomal protein</keyword>
<dbReference type="EMBL" id="JBEPNW010000002">
    <property type="protein sequence ID" value="MET3864856.1"/>
    <property type="molecule type" value="Genomic_DNA"/>
</dbReference>
<keyword evidence="8" id="KW-1185">Reference proteome</keyword>
<keyword evidence="5 6" id="KW-0687">Ribonucleoprotein</keyword>
<evidence type="ECO:0000313" key="8">
    <source>
        <dbReference type="Proteomes" id="UP001549119"/>
    </source>
</evidence>
<reference evidence="7 8" key="1">
    <citation type="submission" date="2024-06" db="EMBL/GenBank/DDBJ databases">
        <title>Genomics of switchgrass bacterial isolates.</title>
        <authorList>
            <person name="Shade A."/>
        </authorList>
    </citation>
    <scope>NUCLEOTIDE SEQUENCE [LARGE SCALE GENOMIC DNA]</scope>
    <source>
        <strain evidence="7 8">PvP084</strain>
    </source>
</reference>
<comment type="subunit">
    <text evidence="3">Part of the 50S ribosomal subunit.</text>
</comment>
<dbReference type="Proteomes" id="UP001549119">
    <property type="component" value="Unassembled WGS sequence"/>
</dbReference>
<evidence type="ECO:0000256" key="4">
    <source>
        <dbReference type="ARBA" id="ARBA00022980"/>
    </source>
</evidence>
<dbReference type="InterPro" id="IPR034704">
    <property type="entry name" value="Ribosomal_bL28/bL31-like_sf"/>
</dbReference>
<comment type="function">
    <text evidence="1">Binds the 23S rRNA.</text>
</comment>
<dbReference type="NCBIfam" id="TIGR00105">
    <property type="entry name" value="L31"/>
    <property type="match status" value="1"/>
</dbReference>
<evidence type="ECO:0000256" key="3">
    <source>
        <dbReference type="ARBA" id="ARBA00011838"/>
    </source>
</evidence>
<evidence type="ECO:0000313" key="7">
    <source>
        <dbReference type="EMBL" id="MET3864856.1"/>
    </source>
</evidence>
<dbReference type="PROSITE" id="PS01143">
    <property type="entry name" value="RIBOSOMAL_L31"/>
    <property type="match status" value="1"/>
</dbReference>
<dbReference type="NCBIfam" id="NF001809">
    <property type="entry name" value="PRK00528.1"/>
    <property type="match status" value="1"/>
</dbReference>
<evidence type="ECO:0000256" key="1">
    <source>
        <dbReference type="ARBA" id="ARBA00003795"/>
    </source>
</evidence>
<dbReference type="GO" id="GO:0005840">
    <property type="term" value="C:ribosome"/>
    <property type="evidence" value="ECO:0007669"/>
    <property type="project" value="UniProtKB-KW"/>
</dbReference>
<accession>A0ABV2NEF3</accession>
<dbReference type="Gene3D" id="4.10.830.30">
    <property type="entry name" value="Ribosomal protein L31"/>
    <property type="match status" value="1"/>
</dbReference>
<proteinExistence type="inferred from homology"/>
<protein>
    <recommendedName>
        <fullName evidence="6">50S ribosomal protein L31</fullName>
    </recommendedName>
</protein>
<dbReference type="SUPFAM" id="SSF143800">
    <property type="entry name" value="L28p-like"/>
    <property type="match status" value="1"/>
</dbReference>
<evidence type="ECO:0000256" key="6">
    <source>
        <dbReference type="RuleBase" id="RU000564"/>
    </source>
</evidence>
<dbReference type="InterPro" id="IPR042105">
    <property type="entry name" value="Ribosomal_bL31_sf"/>
</dbReference>
<comment type="similarity">
    <text evidence="2">Belongs to the bacterial ribosomal protein bL31 family. Type A subfamily.</text>
</comment>
<organism evidence="7 8">
    <name type="scientific">Methylobacterium radiotolerans</name>
    <dbReference type="NCBI Taxonomy" id="31998"/>
    <lineage>
        <taxon>Bacteria</taxon>
        <taxon>Pseudomonadati</taxon>
        <taxon>Pseudomonadota</taxon>
        <taxon>Alphaproteobacteria</taxon>
        <taxon>Hyphomicrobiales</taxon>
        <taxon>Methylobacteriaceae</taxon>
        <taxon>Methylobacterium</taxon>
    </lineage>
</organism>
<comment type="caution">
    <text evidence="7">The sequence shown here is derived from an EMBL/GenBank/DDBJ whole genome shotgun (WGS) entry which is preliminary data.</text>
</comment>
<dbReference type="PRINTS" id="PR01249">
    <property type="entry name" value="RIBOSOMALL31"/>
</dbReference>